<sequence length="118" mass="12787">SGTVAINFVNGTQQGSDGTGHNATIVDRDGLFGIGSAGGNNFDGFMDDVRIYDTALTTTTIRQIMRKEANDGDANIVSYWRFNNDATDEINKPTGNNLTENNSPAYNLNAAFSTRFIR</sequence>
<evidence type="ECO:0000313" key="1">
    <source>
        <dbReference type="EMBL" id="KKM48776.1"/>
    </source>
</evidence>
<dbReference type="SUPFAM" id="SSF49899">
    <property type="entry name" value="Concanavalin A-like lectins/glucanases"/>
    <property type="match status" value="1"/>
</dbReference>
<dbReference type="Pfam" id="PF13385">
    <property type="entry name" value="Laminin_G_3"/>
    <property type="match status" value="1"/>
</dbReference>
<dbReference type="Gene3D" id="2.60.120.200">
    <property type="match status" value="1"/>
</dbReference>
<comment type="caution">
    <text evidence="1">The sequence shown here is derived from an EMBL/GenBank/DDBJ whole genome shotgun (WGS) entry which is preliminary data.</text>
</comment>
<proteinExistence type="predicted"/>
<protein>
    <recommendedName>
        <fullName evidence="2">LamG-like jellyroll fold domain-containing protein</fullName>
    </recommendedName>
</protein>
<dbReference type="EMBL" id="LAZR01011989">
    <property type="protein sequence ID" value="KKM48776.1"/>
    <property type="molecule type" value="Genomic_DNA"/>
</dbReference>
<dbReference type="AlphaFoldDB" id="A0A0F9INI2"/>
<gene>
    <name evidence="1" type="ORF">LCGC14_1557400</name>
</gene>
<feature type="non-terminal residue" evidence="1">
    <location>
        <position position="1"/>
    </location>
</feature>
<evidence type="ECO:0008006" key="2">
    <source>
        <dbReference type="Google" id="ProtNLM"/>
    </source>
</evidence>
<organism evidence="1">
    <name type="scientific">marine sediment metagenome</name>
    <dbReference type="NCBI Taxonomy" id="412755"/>
    <lineage>
        <taxon>unclassified sequences</taxon>
        <taxon>metagenomes</taxon>
        <taxon>ecological metagenomes</taxon>
    </lineage>
</organism>
<accession>A0A0F9INI2</accession>
<name>A0A0F9INI2_9ZZZZ</name>
<dbReference type="InterPro" id="IPR013320">
    <property type="entry name" value="ConA-like_dom_sf"/>
</dbReference>
<reference evidence="1" key="1">
    <citation type="journal article" date="2015" name="Nature">
        <title>Complex archaea that bridge the gap between prokaryotes and eukaryotes.</title>
        <authorList>
            <person name="Spang A."/>
            <person name="Saw J.H."/>
            <person name="Jorgensen S.L."/>
            <person name="Zaremba-Niedzwiedzka K."/>
            <person name="Martijn J."/>
            <person name="Lind A.E."/>
            <person name="van Eijk R."/>
            <person name="Schleper C."/>
            <person name="Guy L."/>
            <person name="Ettema T.J."/>
        </authorList>
    </citation>
    <scope>NUCLEOTIDE SEQUENCE</scope>
</reference>